<evidence type="ECO:0000256" key="4">
    <source>
        <dbReference type="ARBA" id="ARBA00022741"/>
    </source>
</evidence>
<dbReference type="Pfam" id="PF00069">
    <property type="entry name" value="Pkinase"/>
    <property type="match status" value="2"/>
</dbReference>
<keyword evidence="6" id="KW-0067">ATP-binding</keyword>
<dbReference type="InterPro" id="IPR008271">
    <property type="entry name" value="Ser/Thr_kinase_AS"/>
</dbReference>
<accession>A0A8H4QY94</accession>
<evidence type="ECO:0000313" key="9">
    <source>
        <dbReference type="EMBL" id="KAF4619712.1"/>
    </source>
</evidence>
<dbReference type="GO" id="GO:0004674">
    <property type="term" value="F:protein serine/threonine kinase activity"/>
    <property type="evidence" value="ECO:0007669"/>
    <property type="project" value="UniProtKB-KW"/>
</dbReference>
<keyword evidence="4" id="KW-0547">Nucleotide-binding</keyword>
<dbReference type="CDD" id="cd14019">
    <property type="entry name" value="STKc_Cdc7"/>
    <property type="match status" value="1"/>
</dbReference>
<dbReference type="Gene3D" id="3.30.200.20">
    <property type="entry name" value="Phosphorylase Kinase, domain 1"/>
    <property type="match status" value="2"/>
</dbReference>
<feature type="compositionally biased region" description="Low complexity" evidence="7">
    <location>
        <begin position="211"/>
        <end position="235"/>
    </location>
</feature>
<dbReference type="EMBL" id="JAACJL010000016">
    <property type="protein sequence ID" value="KAF4619712.1"/>
    <property type="molecule type" value="Genomic_DNA"/>
</dbReference>
<dbReference type="InterPro" id="IPR011009">
    <property type="entry name" value="Kinase-like_dom_sf"/>
</dbReference>
<dbReference type="PANTHER" id="PTHR44167">
    <property type="entry name" value="OVARIAN-SPECIFIC SERINE/THREONINE-PROTEIN KINASE LOK-RELATED"/>
    <property type="match status" value="1"/>
</dbReference>
<dbReference type="Gene3D" id="1.10.510.10">
    <property type="entry name" value="Transferase(Phosphotransferase) domain 1"/>
    <property type="match status" value="1"/>
</dbReference>
<keyword evidence="3" id="KW-0808">Transferase</keyword>
<dbReference type="Proteomes" id="UP000521872">
    <property type="component" value="Unassembled WGS sequence"/>
</dbReference>
<dbReference type="EC" id="2.7.11.1" evidence="1"/>
<evidence type="ECO:0000256" key="6">
    <source>
        <dbReference type="ARBA" id="ARBA00022840"/>
    </source>
</evidence>
<evidence type="ECO:0000256" key="1">
    <source>
        <dbReference type="ARBA" id="ARBA00012513"/>
    </source>
</evidence>
<protein>
    <recommendedName>
        <fullName evidence="1">non-specific serine/threonine protein kinase</fullName>
        <ecNumber evidence="1">2.7.11.1</ecNumber>
    </recommendedName>
</protein>
<keyword evidence="5" id="KW-0418">Kinase</keyword>
<dbReference type="GO" id="GO:0005634">
    <property type="term" value="C:nucleus"/>
    <property type="evidence" value="ECO:0007669"/>
    <property type="project" value="TreeGrafter"/>
</dbReference>
<feature type="compositionally biased region" description="Acidic residues" evidence="7">
    <location>
        <begin position="167"/>
        <end position="197"/>
    </location>
</feature>
<dbReference type="GO" id="GO:0044773">
    <property type="term" value="P:mitotic DNA damage checkpoint signaling"/>
    <property type="evidence" value="ECO:0007669"/>
    <property type="project" value="TreeGrafter"/>
</dbReference>
<feature type="region of interest" description="Disordered" evidence="7">
    <location>
        <begin position="138"/>
        <end position="246"/>
    </location>
</feature>
<dbReference type="PANTHER" id="PTHR44167:SF23">
    <property type="entry name" value="CDC7 KINASE, ISOFORM A-RELATED"/>
    <property type="match status" value="1"/>
</dbReference>
<dbReference type="AlphaFoldDB" id="A0A8H4QY94"/>
<organism evidence="9 10">
    <name type="scientific">Agrocybe pediades</name>
    <dbReference type="NCBI Taxonomy" id="84607"/>
    <lineage>
        <taxon>Eukaryota</taxon>
        <taxon>Fungi</taxon>
        <taxon>Dikarya</taxon>
        <taxon>Basidiomycota</taxon>
        <taxon>Agaricomycotina</taxon>
        <taxon>Agaricomycetes</taxon>
        <taxon>Agaricomycetidae</taxon>
        <taxon>Agaricales</taxon>
        <taxon>Agaricineae</taxon>
        <taxon>Strophariaceae</taxon>
        <taxon>Agrocybe</taxon>
    </lineage>
</organism>
<evidence type="ECO:0000259" key="8">
    <source>
        <dbReference type="PROSITE" id="PS50011"/>
    </source>
</evidence>
<evidence type="ECO:0000256" key="5">
    <source>
        <dbReference type="ARBA" id="ARBA00022777"/>
    </source>
</evidence>
<feature type="compositionally biased region" description="Basic and acidic residues" evidence="7">
    <location>
        <begin position="138"/>
        <end position="148"/>
    </location>
</feature>
<feature type="compositionally biased region" description="Basic and acidic residues" evidence="7">
    <location>
        <begin position="198"/>
        <end position="207"/>
    </location>
</feature>
<evidence type="ECO:0000256" key="2">
    <source>
        <dbReference type="ARBA" id="ARBA00022527"/>
    </source>
</evidence>
<name>A0A8H4QY94_9AGAR</name>
<dbReference type="SUPFAM" id="SSF56112">
    <property type="entry name" value="Protein kinase-like (PK-like)"/>
    <property type="match status" value="1"/>
</dbReference>
<dbReference type="SMART" id="SM00220">
    <property type="entry name" value="S_TKc"/>
    <property type="match status" value="1"/>
</dbReference>
<dbReference type="GO" id="GO:0005524">
    <property type="term" value="F:ATP binding"/>
    <property type="evidence" value="ECO:0007669"/>
    <property type="project" value="UniProtKB-KW"/>
</dbReference>
<feature type="region of interest" description="Disordered" evidence="7">
    <location>
        <begin position="643"/>
        <end position="674"/>
    </location>
</feature>
<feature type="region of interest" description="Disordered" evidence="7">
    <location>
        <begin position="503"/>
        <end position="523"/>
    </location>
</feature>
<evidence type="ECO:0000313" key="10">
    <source>
        <dbReference type="Proteomes" id="UP000521872"/>
    </source>
</evidence>
<dbReference type="InterPro" id="IPR000719">
    <property type="entry name" value="Prot_kinase_dom"/>
</dbReference>
<comment type="caution">
    <text evidence="9">The sequence shown here is derived from an EMBL/GenBank/DDBJ whole genome shotgun (WGS) entry which is preliminary data.</text>
</comment>
<dbReference type="PROSITE" id="PS00108">
    <property type="entry name" value="PROTEIN_KINASE_ST"/>
    <property type="match status" value="1"/>
</dbReference>
<keyword evidence="10" id="KW-1185">Reference proteome</keyword>
<sequence>MQFSHHSSNPLEVRTSDSINLPFAPVRDIVHASSEADPLNLVAHEEYQKHIDEDVTRRNLAQETTPKAGPSRVHITDDLVDLESESEDELAMPRLTIKVPSRFNMQTPTKPRQEIDEHAFLNFEDETPGVAVEDRVEGNEGHEGHEQQVEPEQSAPTDVKENKDTQPDDYADYDDYEEEETYDVHDDDEIMHEEEEYDMRLHSDSSHSSRRSSCSSRHSSEGPYSSPVSSRPSSPDEALTLNKRPQEEQDAIADEIFELNEKVPQLKESYSLVDRLGTGTFSSVYKAIDLHYDNWYNKPWLGNHPPDSSAYYQSAGPGYKGRGGRAQGWRNGIYTGRIDEEQHHDNVFVAVKRIYTSSGPERIRNELSIMEDCRGCRHVSQIITAFRHEDQVVIVLPYQRNMDFREFYQDLHPEGIKCYFRCLFRALRDIHARGIIHRDVKPANFLYNPYTGVGTLCDFGLASRMETGSPIGQCLHTPASAKDPHGKNVQLDEAQTYQIKRAQKDARAKSNMTPEKVGVPEQDRRPISKANRAGTRGFRAPEVLFKCTAQTGAIDVWSAGVILLFFLTGKFPIFQSNDDIEGLMEIAVIIGKKNIERAATLHGRTFASNVPDIDPDGLTWRQFVEKMTPDIWKPRKYDMRYYPHNSKHRDGRGSSHMPPPSSSPTSNSGTQDLPIDIDAATRDSVQSDRYANPPSEERHTKEMKIMFSFLESVLHFESTKRYTPQKALYHKFLEEPGVEGDDAFIPNRIGEGRCSEHHYRDEETGVNYVRILHKCMCQRKKGPIFDEEDGQELAPDSEVDEAYEWCGKYIADVRPLEAGEGIAIGNRPCEFHTDSDLYDLDG</sequence>
<dbReference type="PROSITE" id="PS50011">
    <property type="entry name" value="PROTEIN_KINASE_DOM"/>
    <property type="match status" value="1"/>
</dbReference>
<reference evidence="9 10" key="1">
    <citation type="submission" date="2019-12" db="EMBL/GenBank/DDBJ databases">
        <authorList>
            <person name="Floudas D."/>
            <person name="Bentzer J."/>
            <person name="Ahren D."/>
            <person name="Johansson T."/>
            <person name="Persson P."/>
            <person name="Tunlid A."/>
        </authorList>
    </citation>
    <scope>NUCLEOTIDE SEQUENCE [LARGE SCALE GENOMIC DNA]</scope>
    <source>
        <strain evidence="9 10">CBS 102.39</strain>
    </source>
</reference>
<feature type="domain" description="Protein kinase" evidence="8">
    <location>
        <begin position="270"/>
        <end position="733"/>
    </location>
</feature>
<evidence type="ECO:0000256" key="3">
    <source>
        <dbReference type="ARBA" id="ARBA00022679"/>
    </source>
</evidence>
<evidence type="ECO:0000256" key="7">
    <source>
        <dbReference type="SAM" id="MobiDB-lite"/>
    </source>
</evidence>
<keyword evidence="2" id="KW-0723">Serine/threonine-protein kinase</keyword>
<proteinExistence type="predicted"/>
<gene>
    <name evidence="9" type="ORF">D9613_004811</name>
</gene>